<comment type="caution">
    <text evidence="4">The sequence shown here is derived from an EMBL/GenBank/DDBJ whole genome shotgun (WGS) entry which is preliminary data.</text>
</comment>
<name>A0ABW5WFC9_9PSEU</name>
<dbReference type="InterPro" id="IPR016181">
    <property type="entry name" value="Acyl_CoA_acyltransferase"/>
</dbReference>
<reference evidence="5" key="1">
    <citation type="journal article" date="2019" name="Int. J. Syst. Evol. Microbiol.">
        <title>The Global Catalogue of Microorganisms (GCM) 10K type strain sequencing project: providing services to taxonomists for standard genome sequencing and annotation.</title>
        <authorList>
            <consortium name="The Broad Institute Genomics Platform"/>
            <consortium name="The Broad Institute Genome Sequencing Center for Infectious Disease"/>
            <person name="Wu L."/>
            <person name="Ma J."/>
        </authorList>
    </citation>
    <scope>NUCLEOTIDE SEQUENCE [LARGE SCALE GENOMIC DNA]</scope>
    <source>
        <strain evidence="5">IBRC-M 10906</strain>
    </source>
</reference>
<dbReference type="EC" id="2.3.-.-" evidence="4"/>
<evidence type="ECO:0000256" key="2">
    <source>
        <dbReference type="ARBA" id="ARBA00023315"/>
    </source>
</evidence>
<feature type="domain" description="N-acetyltransferase" evidence="3">
    <location>
        <begin position="20"/>
        <end position="161"/>
    </location>
</feature>
<dbReference type="PROSITE" id="PS51186">
    <property type="entry name" value="GNAT"/>
    <property type="match status" value="1"/>
</dbReference>
<evidence type="ECO:0000313" key="5">
    <source>
        <dbReference type="Proteomes" id="UP001597478"/>
    </source>
</evidence>
<proteinExistence type="predicted"/>
<protein>
    <submittedName>
        <fullName evidence="4">GNAT family N-acetyltransferase</fullName>
        <ecNumber evidence="4">2.3.-.-</ecNumber>
    </submittedName>
</protein>
<evidence type="ECO:0000256" key="1">
    <source>
        <dbReference type="ARBA" id="ARBA00022679"/>
    </source>
</evidence>
<dbReference type="Proteomes" id="UP001597478">
    <property type="component" value="Unassembled WGS sequence"/>
</dbReference>
<dbReference type="Gene3D" id="3.40.630.30">
    <property type="match status" value="1"/>
</dbReference>
<organism evidence="4 5">
    <name type="scientific">Prauserella oleivorans</name>
    <dbReference type="NCBI Taxonomy" id="1478153"/>
    <lineage>
        <taxon>Bacteria</taxon>
        <taxon>Bacillati</taxon>
        <taxon>Actinomycetota</taxon>
        <taxon>Actinomycetes</taxon>
        <taxon>Pseudonocardiales</taxon>
        <taxon>Pseudonocardiaceae</taxon>
        <taxon>Prauserella</taxon>
    </lineage>
</organism>
<keyword evidence="5" id="KW-1185">Reference proteome</keyword>
<sequence>MTTQDCLIAPAPVADAESAELLRRYFADLSLRYYRRPATEAELDAAMSEDPSDDLVPPHGVFLMARIGGVVAGCAGVRRRTGFGELTRMFVLPEFRGRGVAGRLLVTAEDHARAMGLPLMRLNTRLDLLEARALYARHGYREIPSYGDAPYAECWFERELS</sequence>
<accession>A0ABW5WFC9</accession>
<dbReference type="Pfam" id="PF00583">
    <property type="entry name" value="Acetyltransf_1"/>
    <property type="match status" value="1"/>
</dbReference>
<keyword evidence="2 4" id="KW-0012">Acyltransferase</keyword>
<dbReference type="EMBL" id="JBHUOF010000034">
    <property type="protein sequence ID" value="MFD2801740.1"/>
    <property type="molecule type" value="Genomic_DNA"/>
</dbReference>
<keyword evidence="1 4" id="KW-0808">Transferase</keyword>
<dbReference type="PANTHER" id="PTHR43877:SF2">
    <property type="entry name" value="AMINOALKYLPHOSPHONATE N-ACETYLTRANSFERASE-RELATED"/>
    <property type="match status" value="1"/>
</dbReference>
<dbReference type="GO" id="GO:0016746">
    <property type="term" value="F:acyltransferase activity"/>
    <property type="evidence" value="ECO:0007669"/>
    <property type="project" value="UniProtKB-KW"/>
</dbReference>
<dbReference type="PANTHER" id="PTHR43877">
    <property type="entry name" value="AMINOALKYLPHOSPHONATE N-ACETYLTRANSFERASE-RELATED-RELATED"/>
    <property type="match status" value="1"/>
</dbReference>
<evidence type="ECO:0000313" key="4">
    <source>
        <dbReference type="EMBL" id="MFD2801740.1"/>
    </source>
</evidence>
<dbReference type="InterPro" id="IPR050832">
    <property type="entry name" value="Bact_Acetyltransf"/>
</dbReference>
<dbReference type="SUPFAM" id="SSF55729">
    <property type="entry name" value="Acyl-CoA N-acyltransferases (Nat)"/>
    <property type="match status" value="1"/>
</dbReference>
<dbReference type="RefSeq" id="WP_377393088.1">
    <property type="nucleotide sequence ID" value="NZ_JBHSAN010000035.1"/>
</dbReference>
<evidence type="ECO:0000259" key="3">
    <source>
        <dbReference type="PROSITE" id="PS51186"/>
    </source>
</evidence>
<dbReference type="CDD" id="cd04301">
    <property type="entry name" value="NAT_SF"/>
    <property type="match status" value="1"/>
</dbReference>
<gene>
    <name evidence="4" type="ORF">ACFS2C_20325</name>
</gene>
<dbReference type="InterPro" id="IPR000182">
    <property type="entry name" value="GNAT_dom"/>
</dbReference>